<keyword evidence="3" id="KW-1185">Reference proteome</keyword>
<proteinExistence type="predicted"/>
<dbReference type="GO" id="GO:0016787">
    <property type="term" value="F:hydrolase activity"/>
    <property type="evidence" value="ECO:0007669"/>
    <property type="project" value="UniProtKB-KW"/>
</dbReference>
<sequence length="252" mass="26803">MKVMSRDGTAIAYSQVGSGPAVVLVDAASCYRGFGPMGELADALEERFTVYTYDRRGRGESTDTPPYAVEREVEDLAAVIDLAGGEAFVHGFSSGAVLALHAAAHGLPIRALTLLEPPLGEDSAEDPLRGELEALLADGRRGDAYLHFQHSIGVPDEYVTGRRESPQWPAFEALAHTLVYDTVIASTLPLGRLAEIATPTLVVDSEASDARLHAWAKGVAAALPRGTHRTLPGEWHGVAATELAPVMAEFFS</sequence>
<name>A0A563ET57_9PSEU</name>
<comment type="caution">
    <text evidence="2">The sequence shown here is derived from an EMBL/GenBank/DDBJ whole genome shotgun (WGS) entry which is preliminary data.</text>
</comment>
<dbReference type="EMBL" id="VOBR01000011">
    <property type="protein sequence ID" value="TWP50718.1"/>
    <property type="molecule type" value="Genomic_DNA"/>
</dbReference>
<accession>A0A563ET57</accession>
<evidence type="ECO:0000313" key="3">
    <source>
        <dbReference type="Proteomes" id="UP000316639"/>
    </source>
</evidence>
<dbReference type="InterPro" id="IPR050471">
    <property type="entry name" value="AB_hydrolase"/>
</dbReference>
<dbReference type="InterPro" id="IPR029058">
    <property type="entry name" value="AB_hydrolase_fold"/>
</dbReference>
<dbReference type="InterPro" id="IPR000073">
    <property type="entry name" value="AB_hydrolase_1"/>
</dbReference>
<dbReference type="SUPFAM" id="SSF53474">
    <property type="entry name" value="alpha/beta-Hydrolases"/>
    <property type="match status" value="1"/>
</dbReference>
<gene>
    <name evidence="2" type="ORF">FKR81_19100</name>
</gene>
<evidence type="ECO:0000313" key="2">
    <source>
        <dbReference type="EMBL" id="TWP50718.1"/>
    </source>
</evidence>
<dbReference type="Pfam" id="PF12697">
    <property type="entry name" value="Abhydrolase_6"/>
    <property type="match status" value="1"/>
</dbReference>
<dbReference type="RefSeq" id="WP_146353438.1">
    <property type="nucleotide sequence ID" value="NZ_VOBR01000011.1"/>
</dbReference>
<evidence type="ECO:0000259" key="1">
    <source>
        <dbReference type="Pfam" id="PF12697"/>
    </source>
</evidence>
<feature type="domain" description="AB hydrolase-1" evidence="1">
    <location>
        <begin position="28"/>
        <end position="238"/>
    </location>
</feature>
<protein>
    <submittedName>
        <fullName evidence="2">Alpha/beta fold hydrolase</fullName>
    </submittedName>
</protein>
<dbReference type="AlphaFoldDB" id="A0A563ET57"/>
<dbReference type="Gene3D" id="3.40.50.1820">
    <property type="entry name" value="alpha/beta hydrolase"/>
    <property type="match status" value="1"/>
</dbReference>
<reference evidence="2 3" key="1">
    <citation type="submission" date="2019-07" db="EMBL/GenBank/DDBJ databases">
        <title>Lentzea xizangensis sp. nov., isolated from Qinghai-Tibetan Plateau Soils.</title>
        <authorList>
            <person name="Huang J."/>
        </authorList>
    </citation>
    <scope>NUCLEOTIDE SEQUENCE [LARGE SCALE GENOMIC DNA]</scope>
    <source>
        <strain evidence="2 3">FXJ1.1311</strain>
    </source>
</reference>
<organism evidence="2 3">
    <name type="scientific">Lentzea tibetensis</name>
    <dbReference type="NCBI Taxonomy" id="2591470"/>
    <lineage>
        <taxon>Bacteria</taxon>
        <taxon>Bacillati</taxon>
        <taxon>Actinomycetota</taxon>
        <taxon>Actinomycetes</taxon>
        <taxon>Pseudonocardiales</taxon>
        <taxon>Pseudonocardiaceae</taxon>
        <taxon>Lentzea</taxon>
    </lineage>
</organism>
<dbReference type="PANTHER" id="PTHR43433:SF5">
    <property type="entry name" value="AB HYDROLASE-1 DOMAIN-CONTAINING PROTEIN"/>
    <property type="match status" value="1"/>
</dbReference>
<dbReference type="Proteomes" id="UP000316639">
    <property type="component" value="Unassembled WGS sequence"/>
</dbReference>
<dbReference type="OrthoDB" id="63519at2"/>
<keyword evidence="2" id="KW-0378">Hydrolase</keyword>
<dbReference type="PANTHER" id="PTHR43433">
    <property type="entry name" value="HYDROLASE, ALPHA/BETA FOLD FAMILY PROTEIN"/>
    <property type="match status" value="1"/>
</dbReference>